<keyword evidence="3" id="KW-1185">Reference proteome</keyword>
<protein>
    <submittedName>
        <fullName evidence="2">Uncharacterized protein</fullName>
    </submittedName>
</protein>
<accession>A0A1E1EYN1</accession>
<dbReference type="AlphaFoldDB" id="A0A1E1EYN1"/>
<keyword evidence="1" id="KW-0472">Membrane</keyword>
<keyword evidence="1" id="KW-1133">Transmembrane helix</keyword>
<reference evidence="2 3" key="1">
    <citation type="submission" date="2016-10" db="EMBL/GenBank/DDBJ databases">
        <title>Complete Genome Sequence of the Nonylphenol-Degrading Bacterium Sphingobium cloacae JCM 10874T.</title>
        <authorList>
            <person name="Ootsuka M."/>
            <person name="Nishizawa T."/>
            <person name="Ohta H."/>
        </authorList>
    </citation>
    <scope>NUCLEOTIDE SEQUENCE [LARGE SCALE GENOMIC DNA]</scope>
    <source>
        <strain evidence="2 3">JCM 10874</strain>
    </source>
</reference>
<dbReference type="Proteomes" id="UP000218272">
    <property type="component" value="Chromosome SCLO_1"/>
</dbReference>
<keyword evidence="1" id="KW-0812">Transmembrane</keyword>
<dbReference type="EMBL" id="AP017655">
    <property type="protein sequence ID" value="BAV63367.1"/>
    <property type="molecule type" value="Genomic_DNA"/>
</dbReference>
<sequence>MHSGDAPESVQAFDDAVAQVRIALAAGRSTVFLRLFDFLVERSQDDRSPKEVEIALAVFGDDGIRENAADSTVRVYVHRLRKRLDEFYAGKTGPRLMIPKGEYRIVLGSGPGAVVYGRRLPWRPPLPSRRTAVIAGVVALVIAAALVLWAVSPRKEADPRARALGATAFWRSIASGPPPLIVAGSSFMVAETRDQKQISRIILDPEISSREDLGQHLKTHPEDFYRLYDLDLNFSPSGTAIAAWDIQDILSGLGMASAGALPIAISSKLDPNMLATNSIVYVGRLSSLGPIAAPLFRASRLRPGGAYNELVDTSSGRHYLADPEPGKTRAPRKDYGYIGRFSGPSGNVIVVIGGIGDTGVESMAALVSDPAQLRAIDARIAGAARFEALFEVSAIDDVIVDRRLVLARALN</sequence>
<proteinExistence type="predicted"/>
<evidence type="ECO:0000256" key="1">
    <source>
        <dbReference type="SAM" id="Phobius"/>
    </source>
</evidence>
<dbReference type="KEGG" id="sclo:SCLO_1003270"/>
<name>A0A1E1EYN1_9SPHN</name>
<organism evidence="2 3">
    <name type="scientific">Sphingobium cloacae</name>
    <dbReference type="NCBI Taxonomy" id="120107"/>
    <lineage>
        <taxon>Bacteria</taxon>
        <taxon>Pseudomonadati</taxon>
        <taxon>Pseudomonadota</taxon>
        <taxon>Alphaproteobacteria</taxon>
        <taxon>Sphingomonadales</taxon>
        <taxon>Sphingomonadaceae</taxon>
        <taxon>Sphingobium</taxon>
    </lineage>
</organism>
<evidence type="ECO:0000313" key="2">
    <source>
        <dbReference type="EMBL" id="BAV63367.1"/>
    </source>
</evidence>
<gene>
    <name evidence="2" type="ORF">SCLO_1003270</name>
</gene>
<evidence type="ECO:0000313" key="3">
    <source>
        <dbReference type="Proteomes" id="UP000218272"/>
    </source>
</evidence>
<feature type="transmembrane region" description="Helical" evidence="1">
    <location>
        <begin position="132"/>
        <end position="151"/>
    </location>
</feature>